<dbReference type="InterPro" id="IPR002104">
    <property type="entry name" value="Integrase_catalytic"/>
</dbReference>
<dbReference type="Gene3D" id="1.10.443.10">
    <property type="entry name" value="Intergrase catalytic core"/>
    <property type="match status" value="1"/>
</dbReference>
<dbReference type="AlphaFoldDB" id="A0A7K4NLT3"/>
<accession>A0A7K4NLT3</accession>
<name>A0A7K4NLT3_9ARCH</name>
<organism evidence="4 5">
    <name type="scientific">Marine Group I thaumarchaeote</name>
    <dbReference type="NCBI Taxonomy" id="2511932"/>
    <lineage>
        <taxon>Archaea</taxon>
        <taxon>Nitrososphaerota</taxon>
        <taxon>Marine Group I</taxon>
    </lineage>
</organism>
<evidence type="ECO:0000259" key="3">
    <source>
        <dbReference type="PROSITE" id="PS51898"/>
    </source>
</evidence>
<protein>
    <submittedName>
        <fullName evidence="4">Site-specific integrase</fullName>
    </submittedName>
</protein>
<feature type="coiled-coil region" evidence="2">
    <location>
        <begin position="320"/>
        <end position="364"/>
    </location>
</feature>
<evidence type="ECO:0000313" key="4">
    <source>
        <dbReference type="EMBL" id="NWK02258.1"/>
    </source>
</evidence>
<gene>
    <name evidence="4" type="ORF">HX804_03015</name>
</gene>
<dbReference type="InterPro" id="IPR011010">
    <property type="entry name" value="DNA_brk_join_enz"/>
</dbReference>
<dbReference type="InterPro" id="IPR013762">
    <property type="entry name" value="Integrase-like_cat_sf"/>
</dbReference>
<proteinExistence type="predicted"/>
<comment type="caution">
    <text evidence="4">The sequence shown here is derived from an EMBL/GenBank/DDBJ whole genome shotgun (WGS) entry which is preliminary data.</text>
</comment>
<dbReference type="Proteomes" id="UP000529843">
    <property type="component" value="Unassembled WGS sequence"/>
</dbReference>
<feature type="domain" description="Tyr recombinase" evidence="3">
    <location>
        <begin position="114"/>
        <end position="309"/>
    </location>
</feature>
<dbReference type="SUPFAM" id="SSF56349">
    <property type="entry name" value="DNA breaking-rejoining enzymes"/>
    <property type="match status" value="1"/>
</dbReference>
<dbReference type="GO" id="GO:0006310">
    <property type="term" value="P:DNA recombination"/>
    <property type="evidence" value="ECO:0007669"/>
    <property type="project" value="UniProtKB-KW"/>
</dbReference>
<dbReference type="GO" id="GO:0015074">
    <property type="term" value="P:DNA integration"/>
    <property type="evidence" value="ECO:0007669"/>
    <property type="project" value="InterPro"/>
</dbReference>
<evidence type="ECO:0000256" key="1">
    <source>
        <dbReference type="ARBA" id="ARBA00023172"/>
    </source>
</evidence>
<keyword evidence="1" id="KW-0233">DNA recombination</keyword>
<reference evidence="4 5" key="1">
    <citation type="journal article" date="2019" name="Environ. Microbiol.">
        <title>Genomics insights into ecotype formation of ammonia-oxidizing archaea in the deep ocean.</title>
        <authorList>
            <person name="Wang Y."/>
            <person name="Huang J.M."/>
            <person name="Cui G.J."/>
            <person name="Nunoura T."/>
            <person name="Takaki Y."/>
            <person name="Li W.L."/>
            <person name="Li J."/>
            <person name="Gao Z.M."/>
            <person name="Takai K."/>
            <person name="Zhang A.Q."/>
            <person name="Stepanauskas R."/>
        </authorList>
    </citation>
    <scope>NUCLEOTIDE SEQUENCE [LARGE SCALE GENOMIC DNA]</scope>
    <source>
        <strain evidence="4 5">N8</strain>
    </source>
</reference>
<keyword evidence="2" id="KW-0175">Coiled coil</keyword>
<evidence type="ECO:0000313" key="5">
    <source>
        <dbReference type="Proteomes" id="UP000529843"/>
    </source>
</evidence>
<dbReference type="PROSITE" id="PS51898">
    <property type="entry name" value="TYR_RECOMBINASE"/>
    <property type="match status" value="1"/>
</dbReference>
<dbReference type="GO" id="GO:0003677">
    <property type="term" value="F:DNA binding"/>
    <property type="evidence" value="ECO:0007669"/>
    <property type="project" value="InterPro"/>
</dbReference>
<evidence type="ECO:0000256" key="2">
    <source>
        <dbReference type="SAM" id="Coils"/>
    </source>
</evidence>
<sequence length="366" mass="42696">MVKSSSIRDIPMQRSIVLYYSAIKSEQTKKTYTFVLNKFREYFIIKDYDSLVSIGSKKIQVMIEDYVLYLRSKNSSYGSIHNVICSLKLFFSMNDIVCNWVKINKMKPERKKLRGDKPYTTEDLRIILKQVSNSPLWNSLIHFMASSGVRDGFSEELRIKDLQDMKNGCKSVKVYADSKDEYYTFIHQEAVIALEEYFAYRRKKGEKLSPDSWVFTTALNPQRPMTTGLISAWLTEIVKKTSVNRGEKINGRYDIMIVYGIRKRFDTILKSNSKINVNIAEKIFAHSVSIPLDNHYFKPTLEVMFDEYQKAIPDLVIDQTMKLKLELEKKNKQLSSLEVKDRRIEQLENVCSELKINLNELNSKLS</sequence>
<dbReference type="EMBL" id="JACAST010000020">
    <property type="protein sequence ID" value="NWK02258.1"/>
    <property type="molecule type" value="Genomic_DNA"/>
</dbReference>